<proteinExistence type="predicted"/>
<organism evidence="1 2">
    <name type="scientific">Coniosporium uncinatum</name>
    <dbReference type="NCBI Taxonomy" id="93489"/>
    <lineage>
        <taxon>Eukaryota</taxon>
        <taxon>Fungi</taxon>
        <taxon>Dikarya</taxon>
        <taxon>Ascomycota</taxon>
        <taxon>Pezizomycotina</taxon>
        <taxon>Dothideomycetes</taxon>
        <taxon>Dothideomycetes incertae sedis</taxon>
        <taxon>Coniosporium</taxon>
    </lineage>
</organism>
<protein>
    <submittedName>
        <fullName evidence="1">Uncharacterized protein</fullName>
    </submittedName>
</protein>
<evidence type="ECO:0000313" key="1">
    <source>
        <dbReference type="EMBL" id="KAK3081890.1"/>
    </source>
</evidence>
<reference evidence="1" key="1">
    <citation type="submission" date="2024-09" db="EMBL/GenBank/DDBJ databases">
        <title>Black Yeasts Isolated from many extreme environments.</title>
        <authorList>
            <person name="Coleine C."/>
            <person name="Stajich J.E."/>
            <person name="Selbmann L."/>
        </authorList>
    </citation>
    <scope>NUCLEOTIDE SEQUENCE</scope>
    <source>
        <strain evidence="1">CCFEE 5737</strain>
    </source>
</reference>
<sequence>MDNRSIAKAPSSKPAVDLLTTSNCTGVPEGLRGDDSERANLDFPESATNEVDTEDVETSFRVQGYNFNIPKPGYGRWDPSEIASATLQNDVHVLTEEPLHIIDVWWPHHKGKAEEEAHITLAVYRQHDWFGIGRASIIHIYSNKQDPRHGYLGYKRLSHYATKDTYDLMQMTHAAKRYYGQVTAAGSFRRHPNAHHRALPDPMFVQAWQKELRRERRARQESDRELIRLRELISARSIHSRADILKAGRNNVSDEFPLGSNKRSIAAWSAVIEPGVQVFSRAMEAAQKCMSPASMCDIIRIVLSQHTDSSVAIGTQRPSEPHWNVMNVCNSRACLKEHQPTFSANHDNSQEHFSATVAEHDDGGRPAPDTDAPSTASKQPARQGDHANGGNPVEKPASKKVQVSQQANSMEQDHTGQSLPSDHKFKIQADDQVVMDRPKSRRKRAVAVHRTPSLTPRAAIFERSLPRPLAIENQLAKPNSLVIRGVVDMANDEAAPSVTIKPNEQADPADETSAGGAKEAKAKGYRVRDDASPSMGF</sequence>
<gene>
    <name evidence="1" type="ORF">LTS18_013542</name>
</gene>
<name>A0ACC3DYS1_9PEZI</name>
<dbReference type="EMBL" id="JAWDJW010000042">
    <property type="protein sequence ID" value="KAK3081890.1"/>
    <property type="molecule type" value="Genomic_DNA"/>
</dbReference>
<accession>A0ACC3DYS1</accession>
<keyword evidence="2" id="KW-1185">Reference proteome</keyword>
<dbReference type="Proteomes" id="UP001186974">
    <property type="component" value="Unassembled WGS sequence"/>
</dbReference>
<evidence type="ECO:0000313" key="2">
    <source>
        <dbReference type="Proteomes" id="UP001186974"/>
    </source>
</evidence>
<comment type="caution">
    <text evidence="1">The sequence shown here is derived from an EMBL/GenBank/DDBJ whole genome shotgun (WGS) entry which is preliminary data.</text>
</comment>